<sequence length="41" mass="4197">MYNQNTGSLAFDIDGSGSQAAVQFAKLSGGLNLASSDFTIV</sequence>
<accession>A0A1Z3HRD8</accession>
<organism evidence="1 2">
    <name type="scientific">Halomicronema hongdechloris C2206</name>
    <dbReference type="NCBI Taxonomy" id="1641165"/>
    <lineage>
        <taxon>Bacteria</taxon>
        <taxon>Bacillati</taxon>
        <taxon>Cyanobacteriota</taxon>
        <taxon>Cyanophyceae</taxon>
        <taxon>Nodosilineales</taxon>
        <taxon>Nodosilineaceae</taxon>
        <taxon>Halomicronema</taxon>
    </lineage>
</organism>
<gene>
    <name evidence="1" type="ORF">XM38_036650</name>
</gene>
<name>A0A1Z3HRD8_9CYAN</name>
<evidence type="ECO:0000313" key="2">
    <source>
        <dbReference type="Proteomes" id="UP000191901"/>
    </source>
</evidence>
<proteinExistence type="predicted"/>
<reference evidence="1 2" key="1">
    <citation type="journal article" date="2016" name="Biochim. Biophys. Acta">
        <title>Characterization of red-shifted phycobilisomes isolated from the chlorophyll f-containing cyanobacterium Halomicronema hongdechloris.</title>
        <authorList>
            <person name="Li Y."/>
            <person name="Lin Y."/>
            <person name="Garvey C.J."/>
            <person name="Birch D."/>
            <person name="Corkery R.W."/>
            <person name="Loughlin P.C."/>
            <person name="Scheer H."/>
            <person name="Willows R.D."/>
            <person name="Chen M."/>
        </authorList>
    </citation>
    <scope>NUCLEOTIDE SEQUENCE [LARGE SCALE GENOMIC DNA]</scope>
    <source>
        <strain evidence="1 2">C2206</strain>
    </source>
</reference>
<dbReference type="Proteomes" id="UP000191901">
    <property type="component" value="Chromosome"/>
</dbReference>
<dbReference type="KEGG" id="hhg:XM38_036650"/>
<protein>
    <submittedName>
        <fullName evidence="1">Uncharacterized protein</fullName>
    </submittedName>
</protein>
<evidence type="ECO:0000313" key="1">
    <source>
        <dbReference type="EMBL" id="ASC72707.1"/>
    </source>
</evidence>
<dbReference type="EMBL" id="CP021983">
    <property type="protein sequence ID" value="ASC72707.1"/>
    <property type="molecule type" value="Genomic_DNA"/>
</dbReference>
<dbReference type="AlphaFoldDB" id="A0A1Z3HRD8"/>
<keyword evidence="2" id="KW-1185">Reference proteome</keyword>